<dbReference type="Proteomes" id="UP000242752">
    <property type="component" value="Unassembled WGS sequence"/>
</dbReference>
<accession>A0A2K3YKM2</accession>
<dbReference type="EMBL" id="PPRF01000059">
    <property type="protein sequence ID" value="PNZ26156.1"/>
    <property type="molecule type" value="Genomic_DNA"/>
</dbReference>
<organism evidence="1 2">
    <name type="scientific">Staphylococcus rostri</name>
    <dbReference type="NCBI Taxonomy" id="522262"/>
    <lineage>
        <taxon>Bacteria</taxon>
        <taxon>Bacillati</taxon>
        <taxon>Bacillota</taxon>
        <taxon>Bacilli</taxon>
        <taxon>Bacillales</taxon>
        <taxon>Staphylococcaceae</taxon>
        <taxon>Staphylococcus</taxon>
    </lineage>
</organism>
<keyword evidence="2" id="KW-1185">Reference proteome</keyword>
<name>A0A2K3YKM2_9STAP</name>
<evidence type="ECO:0000313" key="2">
    <source>
        <dbReference type="Proteomes" id="UP000242752"/>
    </source>
</evidence>
<sequence length="80" mass="9315">MEQYHHLVVFDDDWSIDRANDALKNGWELIHVGTKTDGLLDNSQAVCRTVFIFGLNKEQYDNYLETMNQPLIVDDIIDED</sequence>
<reference evidence="1 2" key="1">
    <citation type="submission" date="2017-08" db="EMBL/GenBank/DDBJ databases">
        <title>Draft genome sequences of 64 type strains of genus Staph aureus.</title>
        <authorList>
            <person name="Cole K."/>
            <person name="Golubchik T."/>
            <person name="Russell J."/>
            <person name="Foster D."/>
            <person name="Llewelyn M."/>
            <person name="Wilson D."/>
            <person name="Crook D."/>
            <person name="Paul J."/>
        </authorList>
    </citation>
    <scope>NUCLEOTIDE SEQUENCE [LARGE SCALE GENOMIC DNA]</scope>
    <source>
        <strain evidence="1 2">DSM 21968</strain>
    </source>
</reference>
<dbReference type="AlphaFoldDB" id="A0A2K3YKM2"/>
<evidence type="ECO:0000313" key="1">
    <source>
        <dbReference type="EMBL" id="PNZ26156.1"/>
    </source>
</evidence>
<gene>
    <name evidence="1" type="ORF">CD122_08680</name>
</gene>
<comment type="caution">
    <text evidence="1">The sequence shown here is derived from an EMBL/GenBank/DDBJ whole genome shotgun (WGS) entry which is preliminary data.</text>
</comment>
<dbReference type="OrthoDB" id="2300497at2"/>
<protein>
    <recommendedName>
        <fullName evidence="3">DUF1737 domain-containing protein</fullName>
    </recommendedName>
</protein>
<evidence type="ECO:0008006" key="3">
    <source>
        <dbReference type="Google" id="ProtNLM"/>
    </source>
</evidence>
<proteinExistence type="predicted"/>
<dbReference type="RefSeq" id="WP_103358593.1">
    <property type="nucleotide sequence ID" value="NZ_PPRF01000059.1"/>
</dbReference>